<keyword evidence="3" id="KW-1185">Reference proteome</keyword>
<dbReference type="Pfam" id="PF00534">
    <property type="entry name" value="Glycos_transf_1"/>
    <property type="match status" value="1"/>
</dbReference>
<evidence type="ECO:0000259" key="1">
    <source>
        <dbReference type="Pfam" id="PF00534"/>
    </source>
</evidence>
<dbReference type="SUPFAM" id="SSF53756">
    <property type="entry name" value="UDP-Glycosyltransferase/glycogen phosphorylase"/>
    <property type="match status" value="1"/>
</dbReference>
<proteinExistence type="predicted"/>
<accession>A0ABS3W986</accession>
<dbReference type="PANTHER" id="PTHR45947:SF13">
    <property type="entry name" value="TRANSFERASE"/>
    <property type="match status" value="1"/>
</dbReference>
<dbReference type="PANTHER" id="PTHR45947">
    <property type="entry name" value="SULFOQUINOVOSYL TRANSFERASE SQD2"/>
    <property type="match status" value="1"/>
</dbReference>
<feature type="domain" description="Glycosyl transferase family 1" evidence="1">
    <location>
        <begin position="143"/>
        <end position="268"/>
    </location>
</feature>
<organism evidence="2 3">
    <name type="scientific">Paenibacillus artemisiicola</name>
    <dbReference type="NCBI Taxonomy" id="1172618"/>
    <lineage>
        <taxon>Bacteria</taxon>
        <taxon>Bacillati</taxon>
        <taxon>Bacillota</taxon>
        <taxon>Bacilli</taxon>
        <taxon>Bacillales</taxon>
        <taxon>Paenibacillaceae</taxon>
        <taxon>Paenibacillus</taxon>
    </lineage>
</organism>
<reference evidence="2 3" key="1">
    <citation type="submission" date="2021-03" db="EMBL/GenBank/DDBJ databases">
        <title>Paenibacillus artemisicola MWE-103 whole genome sequence.</title>
        <authorList>
            <person name="Ham Y.J."/>
        </authorList>
    </citation>
    <scope>NUCLEOTIDE SEQUENCE [LARGE SCALE GENOMIC DNA]</scope>
    <source>
        <strain evidence="2 3">MWE-103</strain>
    </source>
</reference>
<dbReference type="CDD" id="cd03802">
    <property type="entry name" value="GT4_AviGT4-like"/>
    <property type="match status" value="1"/>
</dbReference>
<protein>
    <submittedName>
        <fullName evidence="2">Glycosyltransferase family 4 protein</fullName>
    </submittedName>
</protein>
<dbReference type="EMBL" id="JAGGDJ010000005">
    <property type="protein sequence ID" value="MBO7744838.1"/>
    <property type="molecule type" value="Genomic_DNA"/>
</dbReference>
<dbReference type="InterPro" id="IPR050194">
    <property type="entry name" value="Glycosyltransferase_grp1"/>
</dbReference>
<sequence length="341" mass="38913">MRIAQISTNTIPVPPKDYGGTQRDVHYLTEELVRRGHEVFLFAKKGSTSNATQTFEYESDDQTAQLDFIIKNMPPDIDIIHDHYGIVAKANPPIPTICQSHSKRIKSSVQIRVYVSKFILRKYGRGKGYAVYNGMSMDDYTFKKKKQKYLLFLGRLIKEKGVHLAIKVAKKTGRKLIIAGTLNDRKYYNAKIKPHLGKKIRYVGAVGGDRKRALLANAHCVLFTSTWDEPFGLVLVEAMASGTPVLGFRRGAVPEVLRGVPRLVCDTTTGMAAKVRNRKRLPSARALRRYARTRYSDRNMTDAFLKLYRRVINKKLYKIKQNTLWNRRKSKLQSMSNGDED</sequence>
<dbReference type="InterPro" id="IPR001296">
    <property type="entry name" value="Glyco_trans_1"/>
</dbReference>
<gene>
    <name evidence="2" type="ORF">I8J29_11560</name>
</gene>
<dbReference type="Proteomes" id="UP000670947">
    <property type="component" value="Unassembled WGS sequence"/>
</dbReference>
<dbReference type="RefSeq" id="WP_208847760.1">
    <property type="nucleotide sequence ID" value="NZ_JAGGDJ010000005.1"/>
</dbReference>
<comment type="caution">
    <text evidence="2">The sequence shown here is derived from an EMBL/GenBank/DDBJ whole genome shotgun (WGS) entry which is preliminary data.</text>
</comment>
<evidence type="ECO:0000313" key="3">
    <source>
        <dbReference type="Proteomes" id="UP000670947"/>
    </source>
</evidence>
<name>A0ABS3W986_9BACL</name>
<evidence type="ECO:0000313" key="2">
    <source>
        <dbReference type="EMBL" id="MBO7744838.1"/>
    </source>
</evidence>
<dbReference type="Gene3D" id="3.40.50.2000">
    <property type="entry name" value="Glycogen Phosphorylase B"/>
    <property type="match status" value="2"/>
</dbReference>